<sequence>MEKDPGSFTIPYDIGQLHIENALADLGASISLMSYMMYKKLGLGEPKATRMGLELADRSIQYPRGIIESVLIKVDKFILPIDFVILDMPEDSRITLRVGDDEVIFDLDQSIKRPATEDDECYRIDDLDDTINEEAQELLVNEEPDSFLSRGLEKSIDQSDLKCCESASSNENDGLNLENSICHIDSTNTSYLVIQGATKGDDVKSEHLYSASANEIDEKKPELKNLPQQLEYTYLHGDKSFPIIISSELSEKEKISLLQDSSKYQSLQRIKKRLPSLVLIGLSLTDKCHLDYIKDKKGAENLAADHLSKVENPDLGTFTEEKITDEFPNEHLMILKAKLNNDEPWYADYVNYVVGKILCSDNVMRRCVAGNEILEILAHCHSGPTRGHHSASITGRKVYESVDYVSKWVKAQALPTNDARIVIRFLRRLFTRFEVPKALISERGTYFYNSQLEKTLHKYGVTHKLSTAYHLQTNGQTEVTNRAIKRILERSVGYNPKNWSEKLDDALWAFRTAYKTPTGCTPFRFVYGKACHLPVEIEHKAYWALKQCNMDLTAAAKNHFMELNELMKFKMHPGKLKSKWYGPNVVKIMHPYGIVEIIDKNGISFKVNGQRLKKYHDGHINAEKKEVVELDDDTTIQVGGFIAPATAEEKAQRRLELKARSTLLIGIPNQHQLKFNSIKDAKSLLQPIEKSSEVLYQTFDRLQKLISQLEIHGDSISQEDVNQKFLRSLSPEWNTHTIVWRNKPDIEILSLDDLYNNLKIYEPEVKDTSSSKEMHLRWQMAMLTMRARRFLKKTGRKFFVNDTETIGFDKSKVECYNCHKIGHFARECRALRNQENRNREYTRIDVDVYDQVEEGPTNFALMAYSSTSSNSEVSTDSNCSSSCLENVKILKEQNEQLLKDLRASKINAITSKTGLESVEARLLGVCLGYNAVPPPYTGNFMPPKPDLPFSGLEEFMNEPIVSESTVKKLVVESSEAKASADKSKIVRKNNSALIIEDWVPDSKEEDLHQAKIEKKTIKPSFAKIEFVKSKEQGNPQQDLQDKGVIDHGCSRYMTGNMSYLTDFEEIDGGYVTFEGNPKGGKITGKGTKACDDVEDDEKKITEEPRKEGDDSSKEDKSNDQEKDDNVNITNNVNTASTNEVNVVGAKTSIELPTDLYMPELKDIVYSDDDEDVGSKADMNNLDTFMPVSPIPTTRVHKDHPVEQIIRDLNSAPQTRIMTKNLKELGLFNSVQQRTSHKDFQNCLFACFLSQEEPKKVIHTLKDPSWIEAMQLSFYNLSLQGSLDFGLQVKQKEDGVFISQDKYVTEILKKFGFTGVKTASTHMETQKPLLKDEDGEEVDVHLYRSMIGSFSLRPDIIYLKGQPKLGLWYPKDSPFDLVAYTDSDYAGASLDRKSTTGEAEYVAASSCCGQEVI</sequence>
<feature type="domain" description="CCHC-type" evidence="3">
    <location>
        <begin position="815"/>
        <end position="829"/>
    </location>
</feature>
<evidence type="ECO:0000259" key="4">
    <source>
        <dbReference type="PROSITE" id="PS50994"/>
    </source>
</evidence>
<feature type="region of interest" description="Disordered" evidence="2">
    <location>
        <begin position="1074"/>
        <end position="1133"/>
    </location>
</feature>
<evidence type="ECO:0000256" key="1">
    <source>
        <dbReference type="PROSITE-ProRule" id="PRU00047"/>
    </source>
</evidence>
<dbReference type="InterPro" id="IPR001878">
    <property type="entry name" value="Znf_CCHC"/>
</dbReference>
<dbReference type="InterPro" id="IPR036875">
    <property type="entry name" value="Znf_CCHC_sf"/>
</dbReference>
<dbReference type="EMBL" id="BQNB010021676">
    <property type="protein sequence ID" value="GJU08887.1"/>
    <property type="molecule type" value="Genomic_DNA"/>
</dbReference>
<keyword evidence="5" id="KW-0695">RNA-directed DNA polymerase</keyword>
<feature type="domain" description="Integrase catalytic" evidence="4">
    <location>
        <begin position="324"/>
        <end position="530"/>
    </location>
</feature>
<organism evidence="5 6">
    <name type="scientific">Tanacetum coccineum</name>
    <dbReference type="NCBI Taxonomy" id="301880"/>
    <lineage>
        <taxon>Eukaryota</taxon>
        <taxon>Viridiplantae</taxon>
        <taxon>Streptophyta</taxon>
        <taxon>Embryophyta</taxon>
        <taxon>Tracheophyta</taxon>
        <taxon>Spermatophyta</taxon>
        <taxon>Magnoliopsida</taxon>
        <taxon>eudicotyledons</taxon>
        <taxon>Gunneridae</taxon>
        <taxon>Pentapetalae</taxon>
        <taxon>asterids</taxon>
        <taxon>campanulids</taxon>
        <taxon>Asterales</taxon>
        <taxon>Asteraceae</taxon>
        <taxon>Asteroideae</taxon>
        <taxon>Anthemideae</taxon>
        <taxon>Anthemidinae</taxon>
        <taxon>Tanacetum</taxon>
    </lineage>
</organism>
<keyword evidence="1" id="KW-0862">Zinc</keyword>
<dbReference type="InterPro" id="IPR036397">
    <property type="entry name" value="RNaseH_sf"/>
</dbReference>
<dbReference type="GO" id="GO:0003964">
    <property type="term" value="F:RNA-directed DNA polymerase activity"/>
    <property type="evidence" value="ECO:0007669"/>
    <property type="project" value="UniProtKB-KW"/>
</dbReference>
<evidence type="ECO:0000313" key="5">
    <source>
        <dbReference type="EMBL" id="GJU08887.1"/>
    </source>
</evidence>
<keyword evidence="1" id="KW-0479">Metal-binding</keyword>
<dbReference type="Gene3D" id="4.10.60.10">
    <property type="entry name" value="Zinc finger, CCHC-type"/>
    <property type="match status" value="1"/>
</dbReference>
<accession>A0ABQ5J8M7</accession>
<dbReference type="PROSITE" id="PS50158">
    <property type="entry name" value="ZF_CCHC"/>
    <property type="match status" value="1"/>
</dbReference>
<evidence type="ECO:0000313" key="6">
    <source>
        <dbReference type="Proteomes" id="UP001151760"/>
    </source>
</evidence>
<reference evidence="5" key="2">
    <citation type="submission" date="2022-01" db="EMBL/GenBank/DDBJ databases">
        <authorList>
            <person name="Yamashiro T."/>
            <person name="Shiraishi A."/>
            <person name="Satake H."/>
            <person name="Nakayama K."/>
        </authorList>
    </citation>
    <scope>NUCLEOTIDE SEQUENCE</scope>
</reference>
<protein>
    <submittedName>
        <fullName evidence="5">Reverse transcriptase domain-containing protein</fullName>
    </submittedName>
</protein>
<dbReference type="PANTHER" id="PTHR33067:SF35">
    <property type="entry name" value="ASPARTIC PEPTIDASE DDI1-TYPE DOMAIN-CONTAINING PROTEIN"/>
    <property type="match status" value="1"/>
</dbReference>
<dbReference type="InterPro" id="IPR001584">
    <property type="entry name" value="Integrase_cat-core"/>
</dbReference>
<dbReference type="InterPro" id="IPR012337">
    <property type="entry name" value="RNaseH-like_sf"/>
</dbReference>
<dbReference type="Proteomes" id="UP001151760">
    <property type="component" value="Unassembled WGS sequence"/>
</dbReference>
<proteinExistence type="predicted"/>
<keyword evidence="1" id="KW-0863">Zinc-finger</keyword>
<gene>
    <name evidence="5" type="ORF">Tco_1125317</name>
</gene>
<dbReference type="Pfam" id="PF00098">
    <property type="entry name" value="zf-CCHC"/>
    <property type="match status" value="1"/>
</dbReference>
<dbReference type="Gene3D" id="3.30.420.10">
    <property type="entry name" value="Ribonuclease H-like superfamily/Ribonuclease H"/>
    <property type="match status" value="1"/>
</dbReference>
<keyword evidence="5" id="KW-0808">Transferase</keyword>
<dbReference type="InterPro" id="IPR021109">
    <property type="entry name" value="Peptidase_aspartic_dom_sf"/>
</dbReference>
<dbReference type="PANTHER" id="PTHR33067">
    <property type="entry name" value="RNA-DIRECTED DNA POLYMERASE-RELATED"/>
    <property type="match status" value="1"/>
</dbReference>
<reference evidence="5" key="1">
    <citation type="journal article" date="2022" name="Int. J. Mol. Sci.">
        <title>Draft Genome of Tanacetum Coccineum: Genomic Comparison of Closely Related Tanacetum-Family Plants.</title>
        <authorList>
            <person name="Yamashiro T."/>
            <person name="Shiraishi A."/>
            <person name="Nakayama K."/>
            <person name="Satake H."/>
        </authorList>
    </citation>
    <scope>NUCLEOTIDE SEQUENCE</scope>
</reference>
<keyword evidence="6" id="KW-1185">Reference proteome</keyword>
<evidence type="ECO:0000256" key="2">
    <source>
        <dbReference type="SAM" id="MobiDB-lite"/>
    </source>
</evidence>
<dbReference type="CDD" id="cd00303">
    <property type="entry name" value="retropepsin_like"/>
    <property type="match status" value="1"/>
</dbReference>
<dbReference type="SUPFAM" id="SSF53098">
    <property type="entry name" value="Ribonuclease H-like"/>
    <property type="match status" value="1"/>
</dbReference>
<comment type="caution">
    <text evidence="5">The sequence shown here is derived from an EMBL/GenBank/DDBJ whole genome shotgun (WGS) entry which is preliminary data.</text>
</comment>
<keyword evidence="5" id="KW-0548">Nucleotidyltransferase</keyword>
<dbReference type="SMART" id="SM00343">
    <property type="entry name" value="ZnF_C2HC"/>
    <property type="match status" value="1"/>
</dbReference>
<dbReference type="SUPFAM" id="SSF57756">
    <property type="entry name" value="Retrovirus zinc finger-like domains"/>
    <property type="match status" value="1"/>
</dbReference>
<name>A0ABQ5J8M7_9ASTR</name>
<dbReference type="PROSITE" id="PS50994">
    <property type="entry name" value="INTEGRASE"/>
    <property type="match status" value="1"/>
</dbReference>
<feature type="compositionally biased region" description="Basic and acidic residues" evidence="2">
    <location>
        <begin position="1088"/>
        <end position="1125"/>
    </location>
</feature>
<evidence type="ECO:0000259" key="3">
    <source>
        <dbReference type="PROSITE" id="PS50158"/>
    </source>
</evidence>
<dbReference type="Gene3D" id="2.40.70.10">
    <property type="entry name" value="Acid Proteases"/>
    <property type="match status" value="1"/>
</dbReference>